<dbReference type="RefSeq" id="WP_257716101.1">
    <property type="nucleotide sequence ID" value="NZ_JANJOU010000007.1"/>
</dbReference>
<dbReference type="PANTHER" id="PTHR43252">
    <property type="entry name" value="TRANSCRIPTIONAL REGULATOR YQJI"/>
    <property type="match status" value="1"/>
</dbReference>
<feature type="domain" description="Transcription regulator PadR N-terminal" evidence="2">
    <location>
        <begin position="49"/>
        <end position="118"/>
    </location>
</feature>
<proteinExistence type="predicted"/>
<dbReference type="Proteomes" id="UP001524642">
    <property type="component" value="Unassembled WGS sequence"/>
</dbReference>
<dbReference type="Pfam" id="PF03551">
    <property type="entry name" value="PadR"/>
    <property type="match status" value="1"/>
</dbReference>
<comment type="caution">
    <text evidence="3">The sequence shown here is derived from an EMBL/GenBank/DDBJ whole genome shotgun (WGS) entry which is preliminary data.</text>
</comment>
<gene>
    <name evidence="3" type="ORF">NRP21_10255</name>
</gene>
<name>A0ABT1X2V2_9PROT</name>
<feature type="compositionally biased region" description="Basic and acidic residues" evidence="1">
    <location>
        <begin position="9"/>
        <end position="20"/>
    </location>
</feature>
<dbReference type="InterPro" id="IPR005149">
    <property type="entry name" value="Tscrpt_reg_PadR_N"/>
</dbReference>
<dbReference type="Gene3D" id="1.10.10.10">
    <property type="entry name" value="Winged helix-like DNA-binding domain superfamily/Winged helix DNA-binding domain"/>
    <property type="match status" value="1"/>
</dbReference>
<keyword evidence="4" id="KW-1185">Reference proteome</keyword>
<accession>A0ABT1X2V2</accession>
<feature type="region of interest" description="Disordered" evidence="1">
    <location>
        <begin position="1"/>
        <end position="35"/>
    </location>
</feature>
<protein>
    <submittedName>
        <fullName evidence="3">PadR family transcriptional regulator</fullName>
    </submittedName>
</protein>
<organism evidence="3 4">
    <name type="scientific">Roseomonas populi</name>
    <dbReference type="NCBI Taxonomy" id="3121582"/>
    <lineage>
        <taxon>Bacteria</taxon>
        <taxon>Pseudomonadati</taxon>
        <taxon>Pseudomonadota</taxon>
        <taxon>Alphaproteobacteria</taxon>
        <taxon>Acetobacterales</taxon>
        <taxon>Roseomonadaceae</taxon>
        <taxon>Roseomonas</taxon>
    </lineage>
</organism>
<dbReference type="InterPro" id="IPR036390">
    <property type="entry name" value="WH_DNA-bd_sf"/>
</dbReference>
<dbReference type="PANTHER" id="PTHR43252:SF7">
    <property type="entry name" value="TRANSCRIPTIONAL REGULATOR YQJI"/>
    <property type="match status" value="1"/>
</dbReference>
<evidence type="ECO:0000313" key="4">
    <source>
        <dbReference type="Proteomes" id="UP001524642"/>
    </source>
</evidence>
<dbReference type="InterPro" id="IPR036388">
    <property type="entry name" value="WH-like_DNA-bd_sf"/>
</dbReference>
<dbReference type="SUPFAM" id="SSF46785">
    <property type="entry name" value="Winged helix' DNA-binding domain"/>
    <property type="match status" value="1"/>
</dbReference>
<evidence type="ECO:0000313" key="3">
    <source>
        <dbReference type="EMBL" id="MCR0982431.1"/>
    </source>
</evidence>
<reference evidence="3 4" key="1">
    <citation type="submission" date="2022-06" db="EMBL/GenBank/DDBJ databases">
        <title>Roseomonas CN29.</title>
        <authorList>
            <person name="Cheng Y."/>
            <person name="He X."/>
        </authorList>
    </citation>
    <scope>NUCLEOTIDE SEQUENCE [LARGE SCALE GENOMIC DNA]</scope>
    <source>
        <strain evidence="3 4">CN29</strain>
    </source>
</reference>
<dbReference type="EMBL" id="JANJOU010000007">
    <property type="protein sequence ID" value="MCR0982431.1"/>
    <property type="molecule type" value="Genomic_DNA"/>
</dbReference>
<evidence type="ECO:0000256" key="1">
    <source>
        <dbReference type="SAM" id="MobiDB-lite"/>
    </source>
</evidence>
<evidence type="ECO:0000259" key="2">
    <source>
        <dbReference type="Pfam" id="PF03551"/>
    </source>
</evidence>
<sequence length="188" mass="20944">MSPFRHRCGRSEARRYHREVPASAPDYRRHGRGGRGGRFFDTGDLRLVILRLIAERPRHGYEIIKDIEERLAGAYSPSPGVVYPTLTLLEELGQIAVRSTEGGRKLYAVTPEGEAALAGSREEADALFARMDALAGDQPDGSVLQLKRAVHNLRNALRMRLSRGPLTEEQLHGIVAMIDDVAHKVERI</sequence>